<comment type="caution">
    <text evidence="1">The sequence shown here is derived from an EMBL/GenBank/DDBJ whole genome shotgun (WGS) entry which is preliminary data.</text>
</comment>
<dbReference type="InterPro" id="IPR049539">
    <property type="entry name" value="SPL"/>
</dbReference>
<dbReference type="Proteomes" id="UP000016491">
    <property type="component" value="Unassembled WGS sequence"/>
</dbReference>
<protein>
    <recommendedName>
        <fullName evidence="3">Spore photoproduct lyase</fullName>
    </recommendedName>
</protein>
<evidence type="ECO:0000313" key="2">
    <source>
        <dbReference type="Proteomes" id="UP000016491"/>
    </source>
</evidence>
<dbReference type="PANTHER" id="PTHR37822:SF2">
    <property type="entry name" value="SPORE PHOTOPRODUCT LYASE"/>
    <property type="match status" value="1"/>
</dbReference>
<dbReference type="AlphaFoldDB" id="A0ABC9U448"/>
<gene>
    <name evidence="1" type="ORF">CLOSYM_00037</name>
</gene>
<reference evidence="1 2" key="1">
    <citation type="submission" date="2013-07" db="EMBL/GenBank/DDBJ databases">
        <authorList>
            <person name="Weinstock G."/>
            <person name="Sodergren E."/>
            <person name="Wylie T."/>
            <person name="Fulton L."/>
            <person name="Fulton R."/>
            <person name="Fronick C."/>
            <person name="O'Laughlin M."/>
            <person name="Godfrey J."/>
            <person name="Miner T."/>
            <person name="Herter B."/>
            <person name="Appelbaum E."/>
            <person name="Cordes M."/>
            <person name="Lek S."/>
            <person name="Wollam A."/>
            <person name="Pepin K.H."/>
            <person name="Palsikar V.B."/>
            <person name="Mitreva M."/>
            <person name="Wilson R.K."/>
        </authorList>
    </citation>
    <scope>NUCLEOTIDE SEQUENCE [LARGE SCALE GENOMIC DNA]</scope>
    <source>
        <strain evidence="1 2">ATCC 14940</strain>
    </source>
</reference>
<dbReference type="Gene3D" id="3.80.30.30">
    <property type="match status" value="1"/>
</dbReference>
<dbReference type="PANTHER" id="PTHR37822">
    <property type="entry name" value="SPORE PHOTOPRODUCT LYASE-RELATED"/>
    <property type="match status" value="1"/>
</dbReference>
<dbReference type="Gene3D" id="3.40.50.12110">
    <property type="match status" value="1"/>
</dbReference>
<proteinExistence type="predicted"/>
<dbReference type="Pfam" id="PF20903">
    <property type="entry name" value="SPL"/>
    <property type="match status" value="1"/>
</dbReference>
<organism evidence="1 2">
    <name type="scientific">[Clostridium] symbiosum ATCC 14940</name>
    <dbReference type="NCBI Taxonomy" id="411472"/>
    <lineage>
        <taxon>Bacteria</taxon>
        <taxon>Bacillati</taxon>
        <taxon>Bacillota</taxon>
        <taxon>Clostridia</taxon>
        <taxon>Lachnospirales</taxon>
        <taxon>Lachnospiraceae</taxon>
        <taxon>Otoolea</taxon>
    </lineage>
</organism>
<evidence type="ECO:0008006" key="3">
    <source>
        <dbReference type="Google" id="ProtNLM"/>
    </source>
</evidence>
<dbReference type="EMBL" id="AWSU01000004">
    <property type="protein sequence ID" value="ERI80726.1"/>
    <property type="molecule type" value="Genomic_DNA"/>
</dbReference>
<evidence type="ECO:0000313" key="1">
    <source>
        <dbReference type="EMBL" id="ERI80726.1"/>
    </source>
</evidence>
<accession>A0ABC9U448</accession>
<sequence length="350" mass="40359">MQAGLSGLQFRTSRCIERKIMKFDAVYYEPDSLNYELGRELKEKYAGLPWFPIASHNSIKEMQEKPNSEFGKMKRNLIIGIRKTHKYVENHKVSDYLVPYTSSGCTAMCLYCYLVCNYNKCAYLRLFVNREQMLDRIIKKGKDSSPLVFEIGSNSDLVLENTITDNLMYTIPRFAEEGTGKLTFPTKFDMVDPLLPLEHRGKIIFRMSVNPQSIIKRIELGTSGLSERIKAVNKMCEAGYPCGLLIAPVILTEGWKELYTGLLEELQETLTEKMKKQMFLEIILMTYSFIHRAINAEAFPAAPDLYNQELMTGRGRGRYCYREDTRAEAETFLRDEVKRILGDVNILYIS</sequence>
<name>A0ABC9U448_CLOSY</name>